<gene>
    <name evidence="1" type="ORF">LOK49_LG03G00100</name>
</gene>
<dbReference type="Proteomes" id="UP001060215">
    <property type="component" value="Chromosome 6"/>
</dbReference>
<accession>A0ACC0IFD8</accession>
<dbReference type="EMBL" id="CM045763">
    <property type="protein sequence ID" value="KAI8024052.1"/>
    <property type="molecule type" value="Genomic_DNA"/>
</dbReference>
<organism evidence="1 2">
    <name type="scientific">Camellia lanceoleosa</name>
    <dbReference type="NCBI Taxonomy" id="1840588"/>
    <lineage>
        <taxon>Eukaryota</taxon>
        <taxon>Viridiplantae</taxon>
        <taxon>Streptophyta</taxon>
        <taxon>Embryophyta</taxon>
        <taxon>Tracheophyta</taxon>
        <taxon>Spermatophyta</taxon>
        <taxon>Magnoliopsida</taxon>
        <taxon>eudicotyledons</taxon>
        <taxon>Gunneridae</taxon>
        <taxon>Pentapetalae</taxon>
        <taxon>asterids</taxon>
        <taxon>Ericales</taxon>
        <taxon>Theaceae</taxon>
        <taxon>Camellia</taxon>
    </lineage>
</organism>
<protein>
    <submittedName>
        <fullName evidence="1">Uncharacterized protein</fullName>
    </submittedName>
</protein>
<evidence type="ECO:0000313" key="1">
    <source>
        <dbReference type="EMBL" id="KAI8024052.1"/>
    </source>
</evidence>
<sequence>MPLSDSNHSLDQQDRQGKFCDFWLDLIIIAYGFKYLMRRSVVMVSGKFKGSHLVELVKNTFLLESNQISFCCKCIGRMRRLRLSITAP</sequence>
<proteinExistence type="predicted"/>
<comment type="caution">
    <text evidence="1">The sequence shown here is derived from an EMBL/GenBank/DDBJ whole genome shotgun (WGS) entry which is preliminary data.</text>
</comment>
<name>A0ACC0IFD8_9ERIC</name>
<reference evidence="1 2" key="1">
    <citation type="journal article" date="2022" name="Plant J.">
        <title>Chromosome-level genome of Camellia lanceoleosa provides a valuable resource for understanding genome evolution and self-incompatibility.</title>
        <authorList>
            <person name="Gong W."/>
            <person name="Xiao S."/>
            <person name="Wang L."/>
            <person name="Liao Z."/>
            <person name="Chang Y."/>
            <person name="Mo W."/>
            <person name="Hu G."/>
            <person name="Li W."/>
            <person name="Zhao G."/>
            <person name="Zhu H."/>
            <person name="Hu X."/>
            <person name="Ji K."/>
            <person name="Xiang X."/>
            <person name="Song Q."/>
            <person name="Yuan D."/>
            <person name="Jin S."/>
            <person name="Zhang L."/>
        </authorList>
    </citation>
    <scope>NUCLEOTIDE SEQUENCE [LARGE SCALE GENOMIC DNA]</scope>
    <source>
        <strain evidence="1">SQ_2022a</strain>
    </source>
</reference>
<keyword evidence="2" id="KW-1185">Reference proteome</keyword>
<evidence type="ECO:0000313" key="2">
    <source>
        <dbReference type="Proteomes" id="UP001060215"/>
    </source>
</evidence>